<feature type="region of interest" description="Disordered" evidence="1">
    <location>
        <begin position="17"/>
        <end position="36"/>
    </location>
</feature>
<sequence length="50" mass="5758">MESVAFVDDPAKFFEKQVNKRNPAPNESASDRSSRSEIKEEFGFVMFIML</sequence>
<protein>
    <submittedName>
        <fullName evidence="2">Uncharacterized protein</fullName>
    </submittedName>
</protein>
<accession>A0A917RX77</accession>
<dbReference type="EMBL" id="BMOK01000001">
    <property type="protein sequence ID" value="GGL42255.1"/>
    <property type="molecule type" value="Genomic_DNA"/>
</dbReference>
<gene>
    <name evidence="2" type="ORF">GCM10007968_02670</name>
</gene>
<reference evidence="2" key="1">
    <citation type="journal article" date="2014" name="Int. J. Syst. Evol. Microbiol.">
        <title>Complete genome sequence of Corynebacterium casei LMG S-19264T (=DSM 44701T), isolated from a smear-ripened cheese.</title>
        <authorList>
            <consortium name="US DOE Joint Genome Institute (JGI-PGF)"/>
            <person name="Walter F."/>
            <person name="Albersmeier A."/>
            <person name="Kalinowski J."/>
            <person name="Ruckert C."/>
        </authorList>
    </citation>
    <scope>NUCLEOTIDE SEQUENCE</scope>
    <source>
        <strain evidence="2">JCM 15325</strain>
    </source>
</reference>
<comment type="caution">
    <text evidence="2">The sequence shown here is derived from an EMBL/GenBank/DDBJ whole genome shotgun (WGS) entry which is preliminary data.</text>
</comment>
<evidence type="ECO:0000313" key="3">
    <source>
        <dbReference type="Proteomes" id="UP000654670"/>
    </source>
</evidence>
<proteinExistence type="predicted"/>
<dbReference type="RefSeq" id="WP_229727420.1">
    <property type="nucleotide sequence ID" value="NZ_BMOK01000001.1"/>
</dbReference>
<dbReference type="Proteomes" id="UP000654670">
    <property type="component" value="Unassembled WGS sequence"/>
</dbReference>
<keyword evidence="3" id="KW-1185">Reference proteome</keyword>
<evidence type="ECO:0000313" key="2">
    <source>
        <dbReference type="EMBL" id="GGL42255.1"/>
    </source>
</evidence>
<organism evidence="2 3">
    <name type="scientific">Sporolactobacillus putidus</name>
    <dbReference type="NCBI Taxonomy" id="492735"/>
    <lineage>
        <taxon>Bacteria</taxon>
        <taxon>Bacillati</taxon>
        <taxon>Bacillota</taxon>
        <taxon>Bacilli</taxon>
        <taxon>Bacillales</taxon>
        <taxon>Sporolactobacillaceae</taxon>
        <taxon>Sporolactobacillus</taxon>
    </lineage>
</organism>
<reference evidence="2" key="2">
    <citation type="submission" date="2020-09" db="EMBL/GenBank/DDBJ databases">
        <authorList>
            <person name="Sun Q."/>
            <person name="Ohkuma M."/>
        </authorList>
    </citation>
    <scope>NUCLEOTIDE SEQUENCE</scope>
    <source>
        <strain evidence="2">JCM 15325</strain>
    </source>
</reference>
<name>A0A917RX77_9BACL</name>
<dbReference type="AlphaFoldDB" id="A0A917RX77"/>
<evidence type="ECO:0000256" key="1">
    <source>
        <dbReference type="SAM" id="MobiDB-lite"/>
    </source>
</evidence>